<comment type="caution">
    <text evidence="9">The sequence shown here is derived from an EMBL/GenBank/DDBJ whole genome shotgun (WGS) entry which is preliminary data.</text>
</comment>
<feature type="chain" id="PRO_5015711923" description="V-type proton ATPase subunit S1/VOA1 transmembrane domain-containing protein" evidence="7">
    <location>
        <begin position="17"/>
        <end position="453"/>
    </location>
</feature>
<keyword evidence="3 6" id="KW-0812">Transmembrane</keyword>
<proteinExistence type="inferred from homology"/>
<dbReference type="OrthoDB" id="9985059at2759"/>
<evidence type="ECO:0000313" key="9">
    <source>
        <dbReference type="EMBL" id="PVD25092.1"/>
    </source>
</evidence>
<evidence type="ECO:0000256" key="7">
    <source>
        <dbReference type="SAM" id="SignalP"/>
    </source>
</evidence>
<dbReference type="PANTHER" id="PTHR12471:SF7">
    <property type="entry name" value="V-TYPE PROTON ATPASE SUBUNIT S1"/>
    <property type="match status" value="1"/>
</dbReference>
<dbReference type="EMBL" id="PZQS01000009">
    <property type="protein sequence ID" value="PVD25092.1"/>
    <property type="molecule type" value="Genomic_DNA"/>
</dbReference>
<dbReference type="InterPro" id="IPR046756">
    <property type="entry name" value="VAS1/VOA1_TM"/>
</dbReference>
<organism evidence="9 10">
    <name type="scientific">Pomacea canaliculata</name>
    <name type="common">Golden apple snail</name>
    <dbReference type="NCBI Taxonomy" id="400727"/>
    <lineage>
        <taxon>Eukaryota</taxon>
        <taxon>Metazoa</taxon>
        <taxon>Spiralia</taxon>
        <taxon>Lophotrochozoa</taxon>
        <taxon>Mollusca</taxon>
        <taxon>Gastropoda</taxon>
        <taxon>Caenogastropoda</taxon>
        <taxon>Architaenioglossa</taxon>
        <taxon>Ampullarioidea</taxon>
        <taxon>Ampullariidae</taxon>
        <taxon>Pomacea</taxon>
    </lineage>
</organism>
<dbReference type="GO" id="GO:0001671">
    <property type="term" value="F:ATPase activator activity"/>
    <property type="evidence" value="ECO:0007669"/>
    <property type="project" value="TreeGrafter"/>
</dbReference>
<dbReference type="STRING" id="400727.A0A2T7NVA0"/>
<accession>A0A2T7NVA0</accession>
<evidence type="ECO:0000256" key="1">
    <source>
        <dbReference type="ARBA" id="ARBA00004167"/>
    </source>
</evidence>
<comment type="subcellular location">
    <subcellularLocation>
        <location evidence="1">Membrane</location>
        <topology evidence="1">Single-pass membrane protein</topology>
    </subcellularLocation>
</comment>
<dbReference type="GO" id="GO:0030641">
    <property type="term" value="P:regulation of cellular pH"/>
    <property type="evidence" value="ECO:0007669"/>
    <property type="project" value="TreeGrafter"/>
</dbReference>
<dbReference type="Pfam" id="PF20520">
    <property type="entry name" value="Ac45-VOA1_TM"/>
    <property type="match status" value="1"/>
</dbReference>
<dbReference type="InterPro" id="IPR008388">
    <property type="entry name" value="Ac45_acc_su"/>
</dbReference>
<feature type="domain" description="V-type proton ATPase subunit S1/VOA1 transmembrane" evidence="8">
    <location>
        <begin position="403"/>
        <end position="441"/>
    </location>
</feature>
<dbReference type="Proteomes" id="UP000245119">
    <property type="component" value="Linkage Group LG9"/>
</dbReference>
<evidence type="ECO:0000256" key="6">
    <source>
        <dbReference type="SAM" id="Phobius"/>
    </source>
</evidence>
<sequence length="453" mass="51050">MRTIIILVLICVPALSSDVPVLFWSPDRPLSDLPQASSGNNIPEDIFLQKYLTPLTGKDKQVIIAFLQDKLHINDISKYADVYNPASNGGAFRNIKGFLDSHFSLELPHVLHSHKALESMSHHFPGAVHRISSPADLANLDLSIPQHYLLVVQLESVAAAKDPRSTIAANDEMIGKMAQDLKDRGIQYTALYTAETSQEKLQEEAHTGRRLLQTASNTLTSGFFYNMSYIGPNNGSSTLFAYLKSIWVCMYSSWDRNHQPEFCPYNFTLSQFKAEDFSVEWNDNSSSVIFTMEFRDVVYNVSLEYYNITIMLPMKIDIDRYIFGDATLSVIGPNISMVNEVMATDGYDSIVSILYSYHCTEMVFRGADVNNASIPYGRFVLHGFQIQPNVTTHVFSLSQDCVGWMTTAIWMALFPLLICIIILYFGLYMILSLSTNDRFDDPKGKQLVINAQE</sequence>
<evidence type="ECO:0000256" key="2">
    <source>
        <dbReference type="ARBA" id="ARBA00009037"/>
    </source>
</evidence>
<keyword evidence="5 6" id="KW-0472">Membrane</keyword>
<keyword evidence="7" id="KW-0732">Signal</keyword>
<evidence type="ECO:0000256" key="5">
    <source>
        <dbReference type="ARBA" id="ARBA00023136"/>
    </source>
</evidence>
<keyword evidence="4 6" id="KW-1133">Transmembrane helix</keyword>
<dbReference type="PANTHER" id="PTHR12471">
    <property type="entry name" value="VACUOLAR ATP SYNTHASE SUBUNIT S1"/>
    <property type="match status" value="1"/>
</dbReference>
<feature type="transmembrane region" description="Helical" evidence="6">
    <location>
        <begin position="408"/>
        <end position="431"/>
    </location>
</feature>
<evidence type="ECO:0000256" key="3">
    <source>
        <dbReference type="ARBA" id="ARBA00022692"/>
    </source>
</evidence>
<evidence type="ECO:0000313" key="10">
    <source>
        <dbReference type="Proteomes" id="UP000245119"/>
    </source>
</evidence>
<comment type="similarity">
    <text evidence="2">Belongs to the vacuolar ATPase subunit S1 family.</text>
</comment>
<dbReference type="AlphaFoldDB" id="A0A2T7NVA0"/>
<protein>
    <recommendedName>
        <fullName evidence="8">V-type proton ATPase subunit S1/VOA1 transmembrane domain-containing protein</fullName>
    </recommendedName>
</protein>
<evidence type="ECO:0000259" key="8">
    <source>
        <dbReference type="Pfam" id="PF20520"/>
    </source>
</evidence>
<feature type="signal peptide" evidence="7">
    <location>
        <begin position="1"/>
        <end position="16"/>
    </location>
</feature>
<evidence type="ECO:0000256" key="4">
    <source>
        <dbReference type="ARBA" id="ARBA00022989"/>
    </source>
</evidence>
<name>A0A2T7NVA0_POMCA</name>
<keyword evidence="10" id="KW-1185">Reference proteome</keyword>
<gene>
    <name evidence="9" type="ORF">C0Q70_15590</name>
</gene>
<reference evidence="9 10" key="1">
    <citation type="submission" date="2018-04" db="EMBL/GenBank/DDBJ databases">
        <title>The genome of golden apple snail Pomacea canaliculata provides insight into stress tolerance and invasive adaptation.</title>
        <authorList>
            <person name="Liu C."/>
            <person name="Liu B."/>
            <person name="Ren Y."/>
            <person name="Zhang Y."/>
            <person name="Wang H."/>
            <person name="Li S."/>
            <person name="Jiang F."/>
            <person name="Yin L."/>
            <person name="Zhang G."/>
            <person name="Qian W."/>
            <person name="Fan W."/>
        </authorList>
    </citation>
    <scope>NUCLEOTIDE SEQUENCE [LARGE SCALE GENOMIC DNA]</scope>
    <source>
        <strain evidence="9">SZHN2017</strain>
        <tissue evidence="9">Muscle</tissue>
    </source>
</reference>
<dbReference type="GO" id="GO:0033176">
    <property type="term" value="C:proton-transporting V-type ATPase complex"/>
    <property type="evidence" value="ECO:0007669"/>
    <property type="project" value="TreeGrafter"/>
</dbReference>